<dbReference type="Pfam" id="PF01381">
    <property type="entry name" value="HTH_3"/>
    <property type="match status" value="1"/>
</dbReference>
<dbReference type="EMBL" id="QFGA01000001">
    <property type="protein sequence ID" value="TEB08614.1"/>
    <property type="molecule type" value="Genomic_DNA"/>
</dbReference>
<proteinExistence type="predicted"/>
<gene>
    <name evidence="2" type="ORF">Psch_02180</name>
</gene>
<dbReference type="Proteomes" id="UP000298324">
    <property type="component" value="Unassembled WGS sequence"/>
</dbReference>
<keyword evidence="3" id="KW-1185">Reference proteome</keyword>
<evidence type="ECO:0000313" key="3">
    <source>
        <dbReference type="Proteomes" id="UP000298324"/>
    </source>
</evidence>
<evidence type="ECO:0000259" key="1">
    <source>
        <dbReference type="PROSITE" id="PS50943"/>
    </source>
</evidence>
<dbReference type="GO" id="GO:0003677">
    <property type="term" value="F:DNA binding"/>
    <property type="evidence" value="ECO:0007669"/>
    <property type="project" value="InterPro"/>
</dbReference>
<dbReference type="InterPro" id="IPR010982">
    <property type="entry name" value="Lambda_DNA-bd_dom_sf"/>
</dbReference>
<comment type="caution">
    <text evidence="2">The sequence shown here is derived from an EMBL/GenBank/DDBJ whole genome shotgun (WGS) entry which is preliminary data.</text>
</comment>
<name>A0A4Y7RI01_9FIRM</name>
<reference evidence="2 3" key="1">
    <citation type="journal article" date="2018" name="Environ. Microbiol.">
        <title>Novel energy conservation strategies and behaviour of Pelotomaculum schinkii driving syntrophic propionate catabolism.</title>
        <authorList>
            <person name="Hidalgo-Ahumada C.A.P."/>
            <person name="Nobu M.K."/>
            <person name="Narihiro T."/>
            <person name="Tamaki H."/>
            <person name="Liu W.T."/>
            <person name="Kamagata Y."/>
            <person name="Stams A.J.M."/>
            <person name="Imachi H."/>
            <person name="Sousa D.Z."/>
        </authorList>
    </citation>
    <scope>NUCLEOTIDE SEQUENCE [LARGE SCALE GENOMIC DNA]</scope>
    <source>
        <strain evidence="2 3">HH</strain>
    </source>
</reference>
<feature type="domain" description="HTH cro/C1-type" evidence="1">
    <location>
        <begin position="4"/>
        <end position="57"/>
    </location>
</feature>
<dbReference type="SUPFAM" id="SSF47413">
    <property type="entry name" value="lambda repressor-like DNA-binding domains"/>
    <property type="match status" value="1"/>
</dbReference>
<accession>A0A4Y7RI01</accession>
<dbReference type="PROSITE" id="PS50943">
    <property type="entry name" value="HTH_CROC1"/>
    <property type="match status" value="1"/>
</dbReference>
<dbReference type="CDD" id="cd00093">
    <property type="entry name" value="HTH_XRE"/>
    <property type="match status" value="1"/>
</dbReference>
<dbReference type="InterPro" id="IPR001387">
    <property type="entry name" value="Cro/C1-type_HTH"/>
</dbReference>
<sequence length="59" mass="6618">MSPVKQLRIEKGISRQELANRVLITPRHLGRVESGEYKAIRLLARLAKELGVPVEKLVG</sequence>
<protein>
    <submittedName>
        <fullName evidence="2">Anaerobic benzoate catabolism transcriptional regulator</fullName>
    </submittedName>
</protein>
<organism evidence="2 3">
    <name type="scientific">Pelotomaculum schinkii</name>
    <dbReference type="NCBI Taxonomy" id="78350"/>
    <lineage>
        <taxon>Bacteria</taxon>
        <taxon>Bacillati</taxon>
        <taxon>Bacillota</taxon>
        <taxon>Clostridia</taxon>
        <taxon>Eubacteriales</taxon>
        <taxon>Desulfotomaculaceae</taxon>
        <taxon>Pelotomaculum</taxon>
    </lineage>
</organism>
<dbReference type="RefSeq" id="WP_134217416.1">
    <property type="nucleotide sequence ID" value="NZ_QFGA01000001.1"/>
</dbReference>
<dbReference type="AlphaFoldDB" id="A0A4Y7RI01"/>
<dbReference type="SMART" id="SM00530">
    <property type="entry name" value="HTH_XRE"/>
    <property type="match status" value="1"/>
</dbReference>
<dbReference type="Gene3D" id="1.10.260.40">
    <property type="entry name" value="lambda repressor-like DNA-binding domains"/>
    <property type="match status" value="1"/>
</dbReference>
<evidence type="ECO:0000313" key="2">
    <source>
        <dbReference type="EMBL" id="TEB08614.1"/>
    </source>
</evidence>